<dbReference type="InterPro" id="IPR019933">
    <property type="entry name" value="DivIVA_domain"/>
</dbReference>
<protein>
    <recommendedName>
        <fullName evidence="9">Cell division initiation protein DivIVA</fullName>
    </recommendedName>
</protein>
<dbReference type="Gene3D" id="6.10.250.660">
    <property type="match status" value="1"/>
</dbReference>
<gene>
    <name evidence="7" type="ORF">MMELEA_03640</name>
</gene>
<sequence length="79" mass="9441">MKNKFNELISKTKFSNEFNGYSMSEVDQFIDKLAEIYAELDHQNEILLKRYEEMKKEMNNRIASLEKEKLELEMDKGSN</sequence>
<dbReference type="RefSeq" id="WP_046096806.1">
    <property type="nucleotide sequence ID" value="NZ_JZXN01000014.1"/>
</dbReference>
<dbReference type="NCBIfam" id="NF045995">
    <property type="entry name" value="MAG0865_DivIVA"/>
    <property type="match status" value="1"/>
</dbReference>
<evidence type="ECO:0000313" key="7">
    <source>
        <dbReference type="EMBL" id="KKB26915.1"/>
    </source>
</evidence>
<evidence type="ECO:0000256" key="6">
    <source>
        <dbReference type="SAM" id="Coils"/>
    </source>
</evidence>
<keyword evidence="2" id="KW-0963">Cytoplasm</keyword>
<accession>A0A0F5H187</accession>
<organism evidence="7 8">
    <name type="scientific">Mycoplasmopsis meleagridis ATCC 25294</name>
    <dbReference type="NCBI Taxonomy" id="1264554"/>
    <lineage>
        <taxon>Bacteria</taxon>
        <taxon>Bacillati</taxon>
        <taxon>Mycoplasmatota</taxon>
        <taxon>Mycoplasmoidales</taxon>
        <taxon>Metamycoplasmataceae</taxon>
        <taxon>Mycoplasmopsis</taxon>
    </lineage>
</organism>
<keyword evidence="8" id="KW-1185">Reference proteome</keyword>
<keyword evidence="3" id="KW-0132">Cell division</keyword>
<dbReference type="Pfam" id="PF05103">
    <property type="entry name" value="DivIVA"/>
    <property type="match status" value="1"/>
</dbReference>
<reference evidence="7 8" key="1">
    <citation type="submission" date="2015-03" db="EMBL/GenBank/DDBJ databases">
        <title>Genome sequence of Mycoplasma meleagridis strain ATCC 25294.</title>
        <authorList>
            <person name="Yacoub E."/>
            <person name="Blanchard A."/>
            <person name="Sirand-Pugnet P."/>
            <person name="Mardassi B.B.A."/>
        </authorList>
    </citation>
    <scope>NUCLEOTIDE SEQUENCE [LARGE SCALE GENOMIC DNA]</scope>
    <source>
        <strain evidence="7 8">ATCC 25294</strain>
    </source>
</reference>
<dbReference type="Proteomes" id="UP000033750">
    <property type="component" value="Unassembled WGS sequence"/>
</dbReference>
<dbReference type="AlphaFoldDB" id="A0A0F5H187"/>
<feature type="coiled-coil region" evidence="6">
    <location>
        <begin position="37"/>
        <end position="75"/>
    </location>
</feature>
<comment type="caution">
    <text evidence="7">The sequence shown here is derived from an EMBL/GenBank/DDBJ whole genome shotgun (WGS) entry which is preliminary data.</text>
</comment>
<evidence type="ECO:0000313" key="8">
    <source>
        <dbReference type="Proteomes" id="UP000033750"/>
    </source>
</evidence>
<name>A0A0F5H187_9BACT</name>
<evidence type="ECO:0000256" key="4">
    <source>
        <dbReference type="ARBA" id="ARBA00023054"/>
    </source>
</evidence>
<keyword evidence="5" id="KW-0131">Cell cycle</keyword>
<dbReference type="EMBL" id="JZXN01000014">
    <property type="protein sequence ID" value="KKB26915.1"/>
    <property type="molecule type" value="Genomic_DNA"/>
</dbReference>
<dbReference type="GO" id="GO:0051301">
    <property type="term" value="P:cell division"/>
    <property type="evidence" value="ECO:0007669"/>
    <property type="project" value="UniProtKB-KW"/>
</dbReference>
<dbReference type="InterPro" id="IPR007793">
    <property type="entry name" value="DivIVA_fam"/>
</dbReference>
<evidence type="ECO:0000256" key="2">
    <source>
        <dbReference type="ARBA" id="ARBA00022490"/>
    </source>
</evidence>
<dbReference type="PATRIC" id="fig|1264554.4.peg.321"/>
<dbReference type="GO" id="GO:0005737">
    <property type="term" value="C:cytoplasm"/>
    <property type="evidence" value="ECO:0007669"/>
    <property type="project" value="UniProtKB-SubCell"/>
</dbReference>
<proteinExistence type="predicted"/>
<evidence type="ECO:0000256" key="5">
    <source>
        <dbReference type="ARBA" id="ARBA00023306"/>
    </source>
</evidence>
<evidence type="ECO:0008006" key="9">
    <source>
        <dbReference type="Google" id="ProtNLM"/>
    </source>
</evidence>
<dbReference type="NCBIfam" id="TIGR03544">
    <property type="entry name" value="DivI1A_domain"/>
    <property type="match status" value="1"/>
</dbReference>
<evidence type="ECO:0000256" key="1">
    <source>
        <dbReference type="ARBA" id="ARBA00004496"/>
    </source>
</evidence>
<evidence type="ECO:0000256" key="3">
    <source>
        <dbReference type="ARBA" id="ARBA00022618"/>
    </source>
</evidence>
<comment type="subcellular location">
    <subcellularLocation>
        <location evidence="1">Cytoplasm</location>
    </subcellularLocation>
</comment>
<keyword evidence="4 6" id="KW-0175">Coiled coil</keyword>
<dbReference type="STRING" id="29561.MM26B8_01270"/>